<evidence type="ECO:0000256" key="4">
    <source>
        <dbReference type="ARBA" id="ARBA00022989"/>
    </source>
</evidence>
<dbReference type="PANTHER" id="PTHR33545">
    <property type="entry name" value="UPF0750 MEMBRANE PROTEIN YITT-RELATED"/>
    <property type="match status" value="1"/>
</dbReference>
<dbReference type="InterPro" id="IPR051461">
    <property type="entry name" value="UPF0750_membrane"/>
</dbReference>
<comment type="caution">
    <text evidence="8">The sequence shown here is derived from an EMBL/GenBank/DDBJ whole genome shotgun (WGS) entry which is preliminary data.</text>
</comment>
<dbReference type="InterPro" id="IPR019264">
    <property type="entry name" value="DUF2179"/>
</dbReference>
<dbReference type="Proteomes" id="UP000245412">
    <property type="component" value="Unassembled WGS sequence"/>
</dbReference>
<dbReference type="InterPro" id="IPR003740">
    <property type="entry name" value="YitT"/>
</dbReference>
<evidence type="ECO:0000256" key="1">
    <source>
        <dbReference type="ARBA" id="ARBA00004651"/>
    </source>
</evidence>
<keyword evidence="5 6" id="KW-0472">Membrane</keyword>
<keyword evidence="2" id="KW-1003">Cell membrane</keyword>
<dbReference type="CDD" id="cd16380">
    <property type="entry name" value="YitT_C"/>
    <property type="match status" value="1"/>
</dbReference>
<feature type="transmembrane region" description="Helical" evidence="6">
    <location>
        <begin position="113"/>
        <end position="134"/>
    </location>
</feature>
<evidence type="ECO:0000313" key="8">
    <source>
        <dbReference type="EMBL" id="PWJ73062.1"/>
    </source>
</evidence>
<evidence type="ECO:0000256" key="5">
    <source>
        <dbReference type="ARBA" id="ARBA00023136"/>
    </source>
</evidence>
<feature type="domain" description="DUF2179" evidence="7">
    <location>
        <begin position="228"/>
        <end position="282"/>
    </location>
</feature>
<keyword evidence="4 6" id="KW-1133">Transmembrane helix</keyword>
<dbReference type="Pfam" id="PF02588">
    <property type="entry name" value="YitT_membrane"/>
    <property type="match status" value="1"/>
</dbReference>
<name>A0AB73SZV2_9FIRM</name>
<dbReference type="EMBL" id="QGGY01000014">
    <property type="protein sequence ID" value="PWJ73062.1"/>
    <property type="molecule type" value="Genomic_DNA"/>
</dbReference>
<evidence type="ECO:0000313" key="9">
    <source>
        <dbReference type="Proteomes" id="UP000245412"/>
    </source>
</evidence>
<sequence>MEFHKPRAAKLDYLLMAVGTALMAVSINSIYDPISMVTGGFTGAAIIIKELTAGFIPGGIPLWLTNIVLNVPVFILCLKIKGVRFLKRTLFATVALSFWLWILPVIPLGIDDFVLASLFGGAIGGIGIGMVLMGRATTGGTDLVAALIQHFMKQYSIVKIMQVVDGLIVILGAYVFGITRAMYAIIAIFVTSWISDYLLEGVNFAKVAFIITEKRDEVAAEILKTTERGITSMDARGMYSGNHKNLLFCVVSKKEIVDLKEAVAGADPSAFVVVSDAREVLGEGFQECKIP</sequence>
<evidence type="ECO:0000259" key="7">
    <source>
        <dbReference type="Pfam" id="PF10035"/>
    </source>
</evidence>
<dbReference type="Gene3D" id="3.30.70.120">
    <property type="match status" value="1"/>
</dbReference>
<accession>A0AB73SZV2</accession>
<feature type="transmembrane region" description="Helical" evidence="6">
    <location>
        <begin position="181"/>
        <end position="199"/>
    </location>
</feature>
<comment type="subcellular location">
    <subcellularLocation>
        <location evidence="1">Cell membrane</location>
        <topology evidence="1">Multi-pass membrane protein</topology>
    </subcellularLocation>
</comment>
<dbReference type="PIRSF" id="PIRSF006483">
    <property type="entry name" value="Membrane_protein_YitT"/>
    <property type="match status" value="1"/>
</dbReference>
<keyword evidence="3 6" id="KW-0812">Transmembrane</keyword>
<dbReference type="Pfam" id="PF10035">
    <property type="entry name" value="DUF2179"/>
    <property type="match status" value="1"/>
</dbReference>
<dbReference type="AlphaFoldDB" id="A0AB73SZV2"/>
<gene>
    <name evidence="8" type="ORF">C7383_11429</name>
</gene>
<feature type="transmembrane region" description="Helical" evidence="6">
    <location>
        <begin position="12"/>
        <end position="31"/>
    </location>
</feature>
<reference evidence="8 9" key="1">
    <citation type="submission" date="2018-05" db="EMBL/GenBank/DDBJ databases">
        <authorList>
            <person name="Goeker M."/>
            <person name="Huntemann M."/>
            <person name="Clum A."/>
            <person name="Pillay M."/>
            <person name="Palaniappan K."/>
            <person name="Varghese N."/>
            <person name="Mikhailova N."/>
            <person name="Stamatis D."/>
            <person name="Reddy T."/>
            <person name="Daum C."/>
            <person name="Shapiro N."/>
            <person name="Ivanova N."/>
            <person name="Kyrpides N."/>
            <person name="Woyke T."/>
        </authorList>
    </citation>
    <scope>NUCLEOTIDE SEQUENCE [LARGE SCALE GENOMIC DNA]</scope>
    <source>
        <strain evidence="8 9">DSM 26524</strain>
    </source>
</reference>
<dbReference type="RefSeq" id="WP_109747928.1">
    <property type="nucleotide sequence ID" value="NZ_CABJAT010000008.1"/>
</dbReference>
<organism evidence="8 9">
    <name type="scientific">Murimonas intestini</name>
    <dbReference type="NCBI Taxonomy" id="1337051"/>
    <lineage>
        <taxon>Bacteria</taxon>
        <taxon>Bacillati</taxon>
        <taxon>Bacillota</taxon>
        <taxon>Clostridia</taxon>
        <taxon>Lachnospirales</taxon>
        <taxon>Lachnospiraceae</taxon>
        <taxon>Murimonas</taxon>
    </lineage>
</organism>
<dbReference type="GO" id="GO:0005886">
    <property type="term" value="C:plasma membrane"/>
    <property type="evidence" value="ECO:0007669"/>
    <property type="project" value="UniProtKB-SubCell"/>
</dbReference>
<evidence type="ECO:0000256" key="2">
    <source>
        <dbReference type="ARBA" id="ARBA00022475"/>
    </source>
</evidence>
<feature type="transmembrane region" description="Helical" evidence="6">
    <location>
        <begin position="155"/>
        <end position="175"/>
    </location>
</feature>
<evidence type="ECO:0000256" key="6">
    <source>
        <dbReference type="SAM" id="Phobius"/>
    </source>
</evidence>
<feature type="transmembrane region" description="Helical" evidence="6">
    <location>
        <begin position="90"/>
        <end position="107"/>
    </location>
</feature>
<evidence type="ECO:0000256" key="3">
    <source>
        <dbReference type="ARBA" id="ARBA00022692"/>
    </source>
</evidence>
<feature type="transmembrane region" description="Helical" evidence="6">
    <location>
        <begin position="60"/>
        <end position="78"/>
    </location>
</feature>
<proteinExistence type="predicted"/>
<dbReference type="PANTHER" id="PTHR33545:SF9">
    <property type="entry name" value="UPF0750 MEMBRANE PROTEIN YITE"/>
    <property type="match status" value="1"/>
</dbReference>
<protein>
    <submittedName>
        <fullName evidence="8">Uncharacterized membrane-anchored protein YitT (DUF2179 family)</fullName>
    </submittedName>
</protein>
<dbReference type="InterPro" id="IPR015867">
    <property type="entry name" value="N-reg_PII/ATP_PRibTrfase_C"/>
</dbReference>
<keyword evidence="9" id="KW-1185">Reference proteome</keyword>